<comment type="subcellular location">
    <subcellularLocation>
        <location evidence="1">Secreted</location>
    </subcellularLocation>
</comment>
<keyword evidence="7" id="KW-0481">Metalloenzyme inhibitor</keyword>
<dbReference type="SUPFAM" id="SSF50242">
    <property type="entry name" value="TIMP-like"/>
    <property type="match status" value="1"/>
</dbReference>
<dbReference type="GO" id="GO:0008191">
    <property type="term" value="F:metalloendopeptidase inhibitor activity"/>
    <property type="evidence" value="ECO:0007669"/>
    <property type="project" value="InterPro"/>
</dbReference>
<organism evidence="12 13">
    <name type="scientific">Diceros bicornis minor</name>
    <name type="common">South-central black rhinoceros</name>
    <dbReference type="NCBI Taxonomy" id="77932"/>
    <lineage>
        <taxon>Eukaryota</taxon>
        <taxon>Metazoa</taxon>
        <taxon>Chordata</taxon>
        <taxon>Craniata</taxon>
        <taxon>Vertebrata</taxon>
        <taxon>Euteleostomi</taxon>
        <taxon>Mammalia</taxon>
        <taxon>Eutheria</taxon>
        <taxon>Laurasiatheria</taxon>
        <taxon>Perissodactyla</taxon>
        <taxon>Rhinocerotidae</taxon>
        <taxon>Diceros</taxon>
    </lineage>
</organism>
<evidence type="ECO:0000256" key="1">
    <source>
        <dbReference type="ARBA" id="ARBA00004613"/>
    </source>
</evidence>
<comment type="caution">
    <text evidence="12">The sequence shown here is derived from an EMBL/GenBank/DDBJ whole genome shotgun (WGS) entry which is preliminary data.</text>
</comment>
<feature type="disulfide bond" evidence="9">
    <location>
        <begin position="54"/>
        <end position="160"/>
    </location>
</feature>
<dbReference type="GO" id="GO:0034097">
    <property type="term" value="P:response to cytokine"/>
    <property type="evidence" value="ECO:0007669"/>
    <property type="project" value="TreeGrafter"/>
</dbReference>
<dbReference type="GO" id="GO:0046872">
    <property type="term" value="F:metal ion binding"/>
    <property type="evidence" value="ECO:0007669"/>
    <property type="project" value="UniProtKB-KW"/>
</dbReference>
<dbReference type="PANTHER" id="PTHR11844">
    <property type="entry name" value="METALLOPROTEASE INHIBITOR"/>
    <property type="match status" value="1"/>
</dbReference>
<feature type="disulfide bond" evidence="9">
    <location>
        <begin position="44"/>
        <end position="135"/>
    </location>
</feature>
<keyword evidence="5" id="KW-0646">Protease inhibitor</keyword>
<evidence type="ECO:0000256" key="6">
    <source>
        <dbReference type="ARBA" id="ARBA00023157"/>
    </source>
</evidence>
<dbReference type="Proteomes" id="UP000551758">
    <property type="component" value="Unassembled WGS sequence"/>
</dbReference>
<dbReference type="Pfam" id="PF00965">
    <property type="entry name" value="TIMP"/>
    <property type="match status" value="1"/>
</dbReference>
<feature type="disulfide bond" evidence="9">
    <location>
        <begin position="167"/>
        <end position="174"/>
    </location>
</feature>
<reference evidence="12 13" key="1">
    <citation type="journal article" date="2020" name="Mol. Biol. Evol.">
        <title>Interspecific Gene Flow and the Evolution of Specialization in Black and White Rhinoceros.</title>
        <authorList>
            <person name="Moodley Y."/>
            <person name="Westbury M.V."/>
            <person name="Russo I.M."/>
            <person name="Gopalakrishnan S."/>
            <person name="Rakotoarivelo A."/>
            <person name="Olsen R.A."/>
            <person name="Prost S."/>
            <person name="Tunstall T."/>
            <person name="Ryder O.A."/>
            <person name="Dalen L."/>
            <person name="Bruford M.W."/>
        </authorList>
    </citation>
    <scope>NUCLEOTIDE SEQUENCE [LARGE SCALE GENOMIC DNA]</scope>
    <source>
        <strain evidence="12">SBR-YM</strain>
        <tissue evidence="12">Skin</tissue>
    </source>
</reference>
<evidence type="ECO:0000256" key="5">
    <source>
        <dbReference type="ARBA" id="ARBA00022690"/>
    </source>
</evidence>
<dbReference type="InterPro" id="IPR027465">
    <property type="entry name" value="TIMP_C"/>
</dbReference>
<dbReference type="InterPro" id="IPR008993">
    <property type="entry name" value="TIMP-like_OB-fold"/>
</dbReference>
<keyword evidence="6 9" id="KW-1015">Disulfide bond</keyword>
<dbReference type="PANTHER" id="PTHR11844:SF10">
    <property type="entry name" value="NTR DOMAIN-CONTAINING PROTEIN"/>
    <property type="match status" value="1"/>
</dbReference>
<feature type="disulfide bond" evidence="9">
    <location>
        <begin position="42"/>
        <end position="107"/>
    </location>
</feature>
<dbReference type="InterPro" id="IPR001134">
    <property type="entry name" value="Netrin_domain"/>
</dbReference>
<keyword evidence="8" id="KW-0862">Zinc</keyword>
<keyword evidence="3" id="KW-0964">Secreted</keyword>
<evidence type="ECO:0000256" key="10">
    <source>
        <dbReference type="SAM" id="SignalP"/>
    </source>
</evidence>
<dbReference type="Gene3D" id="3.90.370.10">
    <property type="entry name" value="Tissue inhibitor of metalloproteinase-1. Chain B, domain 1"/>
    <property type="match status" value="1"/>
</dbReference>
<dbReference type="GO" id="GO:0002020">
    <property type="term" value="F:protease binding"/>
    <property type="evidence" value="ECO:0007669"/>
    <property type="project" value="TreeGrafter"/>
</dbReference>
<evidence type="ECO:0000256" key="2">
    <source>
        <dbReference type="ARBA" id="ARBA00011027"/>
    </source>
</evidence>
<feature type="binding site" evidence="8">
    <location>
        <position position="42"/>
    </location>
    <ligand>
        <name>Zn(2+)</name>
        <dbReference type="ChEBI" id="CHEBI:29105"/>
        <note>ligand shared with metalloproteinase partner</note>
    </ligand>
</feature>
<feature type="chain" id="PRO_5029700024" description="NTR domain-containing protein" evidence="10">
    <location>
        <begin position="42"/>
        <end position="239"/>
    </location>
</feature>
<protein>
    <recommendedName>
        <fullName evidence="11">NTR domain-containing protein</fullName>
    </recommendedName>
</protein>
<evidence type="ECO:0000256" key="3">
    <source>
        <dbReference type="ARBA" id="ARBA00022525"/>
    </source>
</evidence>
<feature type="disulfide bond" evidence="9">
    <location>
        <begin position="162"/>
        <end position="212"/>
    </location>
</feature>
<feature type="signal peptide" evidence="10">
    <location>
        <begin position="1"/>
        <end position="41"/>
    </location>
</feature>
<keyword evidence="13" id="KW-1185">Reference proteome</keyword>
<dbReference type="SMART" id="SM00206">
    <property type="entry name" value="NTR"/>
    <property type="match status" value="1"/>
</dbReference>
<dbReference type="AlphaFoldDB" id="A0A7J7ESM9"/>
<evidence type="ECO:0000256" key="7">
    <source>
        <dbReference type="ARBA" id="ARBA00023215"/>
    </source>
</evidence>
<feature type="disulfide bond" evidence="9">
    <location>
        <begin position="182"/>
        <end position="204"/>
    </location>
</feature>
<dbReference type="InterPro" id="IPR001820">
    <property type="entry name" value="TIMP"/>
</dbReference>
<dbReference type="EMBL" id="JACDTQ010002428">
    <property type="protein sequence ID" value="KAF5918594.1"/>
    <property type="molecule type" value="Genomic_DNA"/>
</dbReference>
<sequence>MLDVLQKLWYISAQIDRGPTMDPSFLLAFPLLLALSTPCNACSCKIQHPQTFYCTSDIVLLADIIGRGNNTKTKQAFQVNVTQILKAPRKNLLRIYDIYSPLRWEDCGYALRTTQQSQLLIAGYLRRGKLYFTRCHLVYFWHRLTREQRLGFEAAYRMGCKCQVQPCIRCWGPCPEPDFTECVWKQRGCNYSIWEGSRSLYYTCVPSTSGRCEWTRIQRNYQYQTPPPLTTITGPTKIF</sequence>
<evidence type="ECO:0000256" key="8">
    <source>
        <dbReference type="PIRSR" id="PIRSR601820-1"/>
    </source>
</evidence>
<keyword evidence="8" id="KW-0479">Metal-binding</keyword>
<comment type="similarity">
    <text evidence="2">Belongs to the protease inhibitor I35 (TIMP) family.</text>
</comment>
<evidence type="ECO:0000256" key="4">
    <source>
        <dbReference type="ARBA" id="ARBA00022608"/>
    </source>
</evidence>
<dbReference type="GO" id="GO:0031012">
    <property type="term" value="C:extracellular matrix"/>
    <property type="evidence" value="ECO:0007669"/>
    <property type="project" value="TreeGrafter"/>
</dbReference>
<keyword evidence="10" id="KW-0732">Signal</keyword>
<keyword evidence="4" id="KW-0483">Metalloprotease inhibitor</keyword>
<evidence type="ECO:0000256" key="9">
    <source>
        <dbReference type="PIRSR" id="PIRSR601820-3"/>
    </source>
</evidence>
<feature type="domain" description="NTR" evidence="11">
    <location>
        <begin position="42"/>
        <end position="160"/>
    </location>
</feature>
<evidence type="ECO:0000313" key="12">
    <source>
        <dbReference type="EMBL" id="KAF5918594.1"/>
    </source>
</evidence>
<evidence type="ECO:0000259" key="11">
    <source>
        <dbReference type="PROSITE" id="PS50189"/>
    </source>
</evidence>
<dbReference type="Gene3D" id="2.40.50.120">
    <property type="match status" value="1"/>
</dbReference>
<dbReference type="PROSITE" id="PS50189">
    <property type="entry name" value="NTR"/>
    <property type="match status" value="1"/>
</dbReference>
<name>A0A7J7ESM9_DICBM</name>
<dbReference type="GO" id="GO:0009725">
    <property type="term" value="P:response to hormone"/>
    <property type="evidence" value="ECO:0007669"/>
    <property type="project" value="TreeGrafter"/>
</dbReference>
<dbReference type="GO" id="GO:0051045">
    <property type="term" value="P:negative regulation of membrane protein ectodomain proteolysis"/>
    <property type="evidence" value="ECO:0007669"/>
    <property type="project" value="TreeGrafter"/>
</dbReference>
<proteinExistence type="inferred from homology"/>
<evidence type="ECO:0000313" key="13">
    <source>
        <dbReference type="Proteomes" id="UP000551758"/>
    </source>
</evidence>
<dbReference type="GO" id="GO:0005615">
    <property type="term" value="C:extracellular space"/>
    <property type="evidence" value="ECO:0007669"/>
    <property type="project" value="TreeGrafter"/>
</dbReference>
<gene>
    <name evidence="12" type="ORF">HPG69_005029</name>
</gene>
<accession>A0A7J7ESM9</accession>